<evidence type="ECO:0000313" key="2">
    <source>
        <dbReference type="Proteomes" id="UP001596540"/>
    </source>
</evidence>
<sequence length="124" mass="14209">MSSDTDDEPYFSDDLHEEEGWVSIWLNTGFDEENDTIGWFDHDHSEAGGAGPEPIRDLLTGFSDWESWIDAAERHGRHRARYVWMPHDHVYTVPPGRMAASANPEPDDPDFPAYFLGSFRYHPG</sequence>
<dbReference type="EMBL" id="JBHTBH010000017">
    <property type="protein sequence ID" value="MFC7331189.1"/>
    <property type="molecule type" value="Genomic_DNA"/>
</dbReference>
<reference evidence="2" key="1">
    <citation type="journal article" date="2019" name="Int. J. Syst. Evol. Microbiol.">
        <title>The Global Catalogue of Microorganisms (GCM) 10K type strain sequencing project: providing services to taxonomists for standard genome sequencing and annotation.</title>
        <authorList>
            <consortium name="The Broad Institute Genomics Platform"/>
            <consortium name="The Broad Institute Genome Sequencing Center for Infectious Disease"/>
            <person name="Wu L."/>
            <person name="Ma J."/>
        </authorList>
    </citation>
    <scope>NUCLEOTIDE SEQUENCE [LARGE SCALE GENOMIC DNA]</scope>
    <source>
        <strain evidence="2">CGMCC 4.7382</strain>
    </source>
</reference>
<dbReference type="RefSeq" id="WP_379873875.1">
    <property type="nucleotide sequence ID" value="NZ_JBHTBH010000017.1"/>
</dbReference>
<name>A0ABW2KQ75_9ACTN</name>
<proteinExistence type="predicted"/>
<accession>A0ABW2KQ75</accession>
<evidence type="ECO:0000313" key="1">
    <source>
        <dbReference type="EMBL" id="MFC7331189.1"/>
    </source>
</evidence>
<comment type="caution">
    <text evidence="1">The sequence shown here is derived from an EMBL/GenBank/DDBJ whole genome shotgun (WGS) entry which is preliminary data.</text>
</comment>
<dbReference type="Proteomes" id="UP001596540">
    <property type="component" value="Unassembled WGS sequence"/>
</dbReference>
<protein>
    <submittedName>
        <fullName evidence="1">Uncharacterized protein</fullName>
    </submittedName>
</protein>
<organism evidence="1 2">
    <name type="scientific">Marinactinospora rubrisoli</name>
    <dbReference type="NCBI Taxonomy" id="2715399"/>
    <lineage>
        <taxon>Bacteria</taxon>
        <taxon>Bacillati</taxon>
        <taxon>Actinomycetota</taxon>
        <taxon>Actinomycetes</taxon>
        <taxon>Streptosporangiales</taxon>
        <taxon>Nocardiopsidaceae</taxon>
        <taxon>Marinactinospora</taxon>
    </lineage>
</organism>
<gene>
    <name evidence="1" type="ORF">ACFQRF_25960</name>
</gene>
<keyword evidence="2" id="KW-1185">Reference proteome</keyword>